<name>A0A5E6MDS2_9BACT</name>
<organism evidence="1 2">
    <name type="scientific">Methylacidimicrobium cyclopophantes</name>
    <dbReference type="NCBI Taxonomy" id="1041766"/>
    <lineage>
        <taxon>Bacteria</taxon>
        <taxon>Pseudomonadati</taxon>
        <taxon>Verrucomicrobiota</taxon>
        <taxon>Methylacidimicrobium</taxon>
    </lineage>
</organism>
<keyword evidence="2" id="KW-1185">Reference proteome</keyword>
<dbReference type="Proteomes" id="UP000381693">
    <property type="component" value="Unassembled WGS sequence"/>
</dbReference>
<sequence length="144" mass="16364">MVRFSGNRRSFRIGKRRGKPKIAASIVAFWLLCLAPAWASKAYWYDIRVNHAQNRGPVVRITGPEFDDSPGLPIYLRGTPARYRILGALYIDETRLISSTWRPLERVCAAHGGKGLIRFTPAEKKAHSPVPGDLADQLWVWCYR</sequence>
<dbReference type="AlphaFoldDB" id="A0A5E6MDS2"/>
<reference evidence="1" key="1">
    <citation type="submission" date="2019-09" db="EMBL/GenBank/DDBJ databases">
        <authorList>
            <person name="Cremers G."/>
        </authorList>
    </citation>
    <scope>NUCLEOTIDE SEQUENCE [LARGE SCALE GENOMIC DNA]</scope>
    <source>
        <strain evidence="1">3B</strain>
    </source>
</reference>
<dbReference type="EMBL" id="CABFUZ020000102">
    <property type="protein sequence ID" value="VVM05972.1"/>
    <property type="molecule type" value="Genomic_DNA"/>
</dbReference>
<gene>
    <name evidence="1" type="ORF">MAMC_00900</name>
</gene>
<protein>
    <submittedName>
        <fullName evidence="1">Uncharacterized protein</fullName>
    </submittedName>
</protein>
<proteinExistence type="predicted"/>
<evidence type="ECO:0000313" key="1">
    <source>
        <dbReference type="EMBL" id="VVM05972.1"/>
    </source>
</evidence>
<comment type="caution">
    <text evidence="1">The sequence shown here is derived from an EMBL/GenBank/DDBJ whole genome shotgun (WGS) entry which is preliminary data.</text>
</comment>
<dbReference type="RefSeq" id="WP_246189539.1">
    <property type="nucleotide sequence ID" value="NZ_CABFUZ020000102.1"/>
</dbReference>
<evidence type="ECO:0000313" key="2">
    <source>
        <dbReference type="Proteomes" id="UP000381693"/>
    </source>
</evidence>
<accession>A0A5E6MDS2</accession>